<organism evidence="7 8">
    <name type="scientific">Limibacillus halophilus</name>
    <dbReference type="NCBI Taxonomy" id="1579333"/>
    <lineage>
        <taxon>Bacteria</taxon>
        <taxon>Pseudomonadati</taxon>
        <taxon>Pseudomonadota</taxon>
        <taxon>Alphaproteobacteria</taxon>
        <taxon>Rhodospirillales</taxon>
        <taxon>Rhodovibrionaceae</taxon>
        <taxon>Limibacillus</taxon>
    </lineage>
</organism>
<dbReference type="NCBIfam" id="TIGR01730">
    <property type="entry name" value="RND_mfp"/>
    <property type="match status" value="1"/>
</dbReference>
<dbReference type="Pfam" id="PF25989">
    <property type="entry name" value="YknX_C"/>
    <property type="match status" value="1"/>
</dbReference>
<dbReference type="GO" id="GO:1990281">
    <property type="term" value="C:efflux pump complex"/>
    <property type="evidence" value="ECO:0007669"/>
    <property type="project" value="TreeGrafter"/>
</dbReference>
<evidence type="ECO:0000256" key="3">
    <source>
        <dbReference type="SAM" id="MobiDB-lite"/>
    </source>
</evidence>
<feature type="region of interest" description="Disordered" evidence="3">
    <location>
        <begin position="381"/>
        <end position="402"/>
    </location>
</feature>
<evidence type="ECO:0000313" key="8">
    <source>
        <dbReference type="Proteomes" id="UP000581135"/>
    </source>
</evidence>
<dbReference type="AlphaFoldDB" id="A0A839SVW4"/>
<dbReference type="Gene3D" id="2.40.50.100">
    <property type="match status" value="1"/>
</dbReference>
<protein>
    <submittedName>
        <fullName evidence="7">RND family efflux transporter MFP subunit</fullName>
    </submittedName>
</protein>
<dbReference type="Gene3D" id="2.40.30.170">
    <property type="match status" value="1"/>
</dbReference>
<feature type="domain" description="CusB-like beta-barrel" evidence="5">
    <location>
        <begin position="232"/>
        <end position="301"/>
    </location>
</feature>
<dbReference type="Gene3D" id="2.40.420.20">
    <property type="match status" value="1"/>
</dbReference>
<reference evidence="7 8" key="1">
    <citation type="submission" date="2020-08" db="EMBL/GenBank/DDBJ databases">
        <title>Genomic Encyclopedia of Type Strains, Phase III (KMG-III): the genomes of soil and plant-associated and newly described type strains.</title>
        <authorList>
            <person name="Whitman W."/>
        </authorList>
    </citation>
    <scope>NUCLEOTIDE SEQUENCE [LARGE SCALE GENOMIC DNA]</scope>
    <source>
        <strain evidence="7 8">CECT 8803</strain>
    </source>
</reference>
<feature type="compositionally biased region" description="Polar residues" evidence="3">
    <location>
        <begin position="390"/>
        <end position="402"/>
    </location>
</feature>
<dbReference type="Proteomes" id="UP000581135">
    <property type="component" value="Unassembled WGS sequence"/>
</dbReference>
<comment type="similarity">
    <text evidence="1">Belongs to the membrane fusion protein (MFP) (TC 8.A.1) family.</text>
</comment>
<dbReference type="Pfam" id="PF25917">
    <property type="entry name" value="BSH_RND"/>
    <property type="match status" value="1"/>
</dbReference>
<dbReference type="InterPro" id="IPR006143">
    <property type="entry name" value="RND_pump_MFP"/>
</dbReference>
<dbReference type="PANTHER" id="PTHR30469:SF15">
    <property type="entry name" value="HLYD FAMILY OF SECRETION PROTEINS"/>
    <property type="match status" value="1"/>
</dbReference>
<feature type="domain" description="Multidrug resistance protein MdtA-like barrel-sandwich hybrid" evidence="4">
    <location>
        <begin position="74"/>
        <end position="220"/>
    </location>
</feature>
<dbReference type="RefSeq" id="WP_183415911.1">
    <property type="nucleotide sequence ID" value="NZ_JACHXA010000003.1"/>
</dbReference>
<evidence type="ECO:0000313" key="7">
    <source>
        <dbReference type="EMBL" id="MBB3065105.1"/>
    </source>
</evidence>
<dbReference type="InterPro" id="IPR058637">
    <property type="entry name" value="YknX-like_C"/>
</dbReference>
<name>A0A839SVW4_9PROT</name>
<dbReference type="SUPFAM" id="SSF111369">
    <property type="entry name" value="HlyD-like secretion proteins"/>
    <property type="match status" value="1"/>
</dbReference>
<dbReference type="GO" id="GO:0015562">
    <property type="term" value="F:efflux transmembrane transporter activity"/>
    <property type="evidence" value="ECO:0007669"/>
    <property type="project" value="TreeGrafter"/>
</dbReference>
<evidence type="ECO:0000256" key="1">
    <source>
        <dbReference type="ARBA" id="ARBA00009477"/>
    </source>
</evidence>
<keyword evidence="8" id="KW-1185">Reference proteome</keyword>
<sequence>MKADRKAACVSWLQRAPMVVTGLFLAASMAILPAATQAQGQQAMAVRVDAVRSTLLSQKVPVLGRLVPRQAGVVAARTSGAIERFVVEVGDRLNAGDPIAHLDEERLKAIRDDAAAALDNAKANLQVRDAELNLERQNLKRIEGLKGSSAFSGARFEDQLQTVNAATARITVAKALVNRAQSALTLAEIDLRYTTVAAPYDGVVTQRLTETGAFVSLGDPVVRMIADSDLEVEADVPANRLAGLTPGSTVEITLDSGTHRYTARVRAIVPSENPLTRTRPVRFVPDLSGNGANLAAEQSVTVLVPVSAPREVMTVHKDAILRRGDGTTVFVIVDGKAEVREVTLGEASGARFEVISGLEDGEQAVIRGNERLRPGQEVQVLNGQAAPADSTPSSQPKQEPQG</sequence>
<accession>A0A839SVW4</accession>
<evidence type="ECO:0000256" key="2">
    <source>
        <dbReference type="SAM" id="Coils"/>
    </source>
</evidence>
<feature type="domain" description="YknX-like C-terminal permuted SH3-like" evidence="6">
    <location>
        <begin position="313"/>
        <end position="380"/>
    </location>
</feature>
<dbReference type="InterPro" id="IPR058792">
    <property type="entry name" value="Beta-barrel_RND_2"/>
</dbReference>
<comment type="caution">
    <text evidence="7">The sequence shown here is derived from an EMBL/GenBank/DDBJ whole genome shotgun (WGS) entry which is preliminary data.</text>
</comment>
<evidence type="ECO:0000259" key="5">
    <source>
        <dbReference type="Pfam" id="PF25954"/>
    </source>
</evidence>
<dbReference type="Gene3D" id="1.10.287.470">
    <property type="entry name" value="Helix hairpin bin"/>
    <property type="match status" value="1"/>
</dbReference>
<dbReference type="InterPro" id="IPR058625">
    <property type="entry name" value="MdtA-like_BSH"/>
</dbReference>
<gene>
    <name evidence="7" type="ORF">FHR98_001384</name>
</gene>
<dbReference type="EMBL" id="JACHXA010000003">
    <property type="protein sequence ID" value="MBB3065105.1"/>
    <property type="molecule type" value="Genomic_DNA"/>
</dbReference>
<dbReference type="Pfam" id="PF25954">
    <property type="entry name" value="Beta-barrel_RND_2"/>
    <property type="match status" value="1"/>
</dbReference>
<keyword evidence="2" id="KW-0175">Coiled coil</keyword>
<evidence type="ECO:0000259" key="4">
    <source>
        <dbReference type="Pfam" id="PF25917"/>
    </source>
</evidence>
<feature type="coiled-coil region" evidence="2">
    <location>
        <begin position="104"/>
        <end position="140"/>
    </location>
</feature>
<proteinExistence type="inferred from homology"/>
<evidence type="ECO:0000259" key="6">
    <source>
        <dbReference type="Pfam" id="PF25989"/>
    </source>
</evidence>
<dbReference type="PANTHER" id="PTHR30469">
    <property type="entry name" value="MULTIDRUG RESISTANCE PROTEIN MDTA"/>
    <property type="match status" value="1"/>
</dbReference>